<evidence type="ECO:0000256" key="3">
    <source>
        <dbReference type="ARBA" id="ARBA00023211"/>
    </source>
</evidence>
<dbReference type="PANTHER" id="PTHR42909">
    <property type="entry name" value="ZGC:136858"/>
    <property type="match status" value="1"/>
</dbReference>
<gene>
    <name evidence="6 7" type="primary">psuG</name>
    <name evidence="7" type="ORF">NRB56_34220</name>
</gene>
<dbReference type="InterPro" id="IPR007342">
    <property type="entry name" value="PsuG"/>
</dbReference>
<dbReference type="GO" id="GO:0046113">
    <property type="term" value="P:nucleobase catabolic process"/>
    <property type="evidence" value="ECO:0007669"/>
    <property type="project" value="UniProtKB-UniRule"/>
</dbReference>
<organism evidence="7 8">
    <name type="scientific">Nocardia aurantia</name>
    <dbReference type="NCBI Taxonomy" id="2585199"/>
    <lineage>
        <taxon>Bacteria</taxon>
        <taxon>Bacillati</taxon>
        <taxon>Actinomycetota</taxon>
        <taxon>Actinomycetes</taxon>
        <taxon>Mycobacteriales</taxon>
        <taxon>Nocardiaceae</taxon>
        <taxon>Nocardia</taxon>
    </lineage>
</organism>
<feature type="active site" description="Nucleophile" evidence="6">
    <location>
        <position position="188"/>
    </location>
</feature>
<dbReference type="EMBL" id="WEGI01000007">
    <property type="protein sequence ID" value="MQY27839.1"/>
    <property type="molecule type" value="Genomic_DNA"/>
</dbReference>
<feature type="active site" description="Proton donor" evidence="6">
    <location>
        <position position="53"/>
    </location>
</feature>
<feature type="binding site" evidence="6">
    <location>
        <position position="115"/>
    </location>
    <ligand>
        <name>substrate</name>
    </ligand>
</feature>
<dbReference type="Pfam" id="PF04227">
    <property type="entry name" value="Indigoidine_A"/>
    <property type="match status" value="1"/>
</dbReference>
<evidence type="ECO:0000313" key="8">
    <source>
        <dbReference type="Proteomes" id="UP000431401"/>
    </source>
</evidence>
<reference evidence="7 8" key="1">
    <citation type="submission" date="2019-10" db="EMBL/GenBank/DDBJ databases">
        <title>Nocardia macrotermitis sp. nov. and Nocardia aurantia sp. nov., isolated from the gut of fungus growing-termite Macrotermes natalensis.</title>
        <authorList>
            <person name="Benndorf R."/>
            <person name="Schwitalla J."/>
            <person name="Martin K."/>
            <person name="De Beer W."/>
            <person name="Kaster A.-K."/>
            <person name="Vollmers J."/>
            <person name="Poulsen M."/>
            <person name="Beemelmanns C."/>
        </authorList>
    </citation>
    <scope>NUCLEOTIDE SEQUENCE [LARGE SCALE GENOMIC DNA]</scope>
    <source>
        <strain evidence="7 8">RB56</strain>
    </source>
</reference>
<dbReference type="Proteomes" id="UP000431401">
    <property type="component" value="Unassembled WGS sequence"/>
</dbReference>
<comment type="subunit">
    <text evidence="6">Homotrimer.</text>
</comment>
<evidence type="ECO:0000313" key="7">
    <source>
        <dbReference type="EMBL" id="MQY27839.1"/>
    </source>
</evidence>
<evidence type="ECO:0000256" key="5">
    <source>
        <dbReference type="ARBA" id="ARBA00023295"/>
    </source>
</evidence>
<dbReference type="AlphaFoldDB" id="A0A7K0DQ16"/>
<keyword evidence="2 6" id="KW-0378">Hydrolase</keyword>
<dbReference type="GO" id="GO:0005737">
    <property type="term" value="C:cytoplasm"/>
    <property type="evidence" value="ECO:0007669"/>
    <property type="project" value="TreeGrafter"/>
</dbReference>
<dbReference type="PANTHER" id="PTHR42909:SF1">
    <property type="entry name" value="CARBOHYDRATE KINASE PFKB DOMAIN-CONTAINING PROTEIN"/>
    <property type="match status" value="1"/>
</dbReference>
<evidence type="ECO:0000256" key="1">
    <source>
        <dbReference type="ARBA" id="ARBA00022723"/>
    </source>
</evidence>
<dbReference type="GO" id="GO:0016798">
    <property type="term" value="F:hydrolase activity, acting on glycosyl bonds"/>
    <property type="evidence" value="ECO:0007669"/>
    <property type="project" value="UniProtKB-KW"/>
</dbReference>
<evidence type="ECO:0000256" key="2">
    <source>
        <dbReference type="ARBA" id="ARBA00022801"/>
    </source>
</evidence>
<dbReference type="InterPro" id="IPR022830">
    <property type="entry name" value="Indigdn_synthA-like"/>
</dbReference>
<keyword evidence="4 6" id="KW-0456">Lyase</keyword>
<keyword evidence="5 6" id="KW-0326">Glycosidase</keyword>
<dbReference type="EC" id="4.2.1.70" evidence="6"/>
<evidence type="ECO:0000256" key="4">
    <source>
        <dbReference type="ARBA" id="ARBA00023239"/>
    </source>
</evidence>
<keyword evidence="1 6" id="KW-0479">Metal-binding</keyword>
<dbReference type="Gene3D" id="3.40.1790.10">
    <property type="entry name" value="Indigoidine synthase domain"/>
    <property type="match status" value="1"/>
</dbReference>
<sequence length="340" mass="34626">MCGGQGVTEPHPTHTAKDVMRGSDVVALESPLFRFSDEVREALARGRPVVALESNVVAHGFRAPDNLTVALAVEAAVRAAGAVPATIAIAGGRFVVGCGTEELELLSAAGGAAAKVGGRDLAVALARGELGATSISATMAIADRAGIATVASAGLGGVHRGAATSFDISADLTALTRTRLIVVCAGVKKILDAGLTLEYLETQGTPVIGYRHLPFPAFYCRDSGFRTQVALDDPREIAEVARLHLEFGGTGSVLVTHPIPVTDALDGDRIEEAIRQALDHAAAERITGPAVTTFVLRAVDAATGGDASAANRAVLISTATAAAEIESARAALVGGVVDAR</sequence>
<evidence type="ECO:0000256" key="6">
    <source>
        <dbReference type="HAMAP-Rule" id="MF_01876"/>
    </source>
</evidence>
<comment type="caution">
    <text evidence="6">Lacks conserved residue(s) required for the propagation of feature annotation.</text>
</comment>
<dbReference type="SUPFAM" id="SSF110581">
    <property type="entry name" value="Indigoidine synthase A-like"/>
    <property type="match status" value="1"/>
</dbReference>
<comment type="cofactor">
    <cofactor evidence="6">
        <name>Mn(2+)</name>
        <dbReference type="ChEBI" id="CHEBI:29035"/>
    </cofactor>
    <text evidence="6">Binds 1 Mn(2+) ion per subunit.</text>
</comment>
<dbReference type="GO" id="GO:0046872">
    <property type="term" value="F:metal ion binding"/>
    <property type="evidence" value="ECO:0007669"/>
    <property type="project" value="UniProtKB-KW"/>
</dbReference>
<dbReference type="HAMAP" id="MF_01876">
    <property type="entry name" value="PsiMP_glycosidase"/>
    <property type="match status" value="1"/>
</dbReference>
<feature type="binding site" evidence="6">
    <location>
        <position position="167"/>
    </location>
    <ligand>
        <name>Mn(2+)</name>
        <dbReference type="ChEBI" id="CHEBI:29035"/>
    </ligand>
</feature>
<comment type="catalytic activity">
    <reaction evidence="6">
        <text>D-ribose 5-phosphate + uracil = psi-UMP + H2O</text>
        <dbReference type="Rhea" id="RHEA:18337"/>
        <dbReference type="ChEBI" id="CHEBI:15377"/>
        <dbReference type="ChEBI" id="CHEBI:17568"/>
        <dbReference type="ChEBI" id="CHEBI:58380"/>
        <dbReference type="ChEBI" id="CHEBI:78346"/>
        <dbReference type="EC" id="4.2.1.70"/>
    </reaction>
</comment>
<comment type="function">
    <text evidence="6">Catalyzes the reversible cleavage of pseudouridine 5'-phosphate (PsiMP) to ribose 5-phosphate and uracil. Functions biologically in the cleavage direction, as part of a pseudouridine degradation pathway.</text>
</comment>
<proteinExistence type="inferred from homology"/>
<keyword evidence="8" id="KW-1185">Reference proteome</keyword>
<name>A0A7K0DQ16_9NOCA</name>
<accession>A0A7K0DQ16</accession>
<comment type="caution">
    <text evidence="7">The sequence shown here is derived from an EMBL/GenBank/DDBJ whole genome shotgun (WGS) entry which is preliminary data.</text>
</comment>
<protein>
    <recommendedName>
        <fullName evidence="6">Pseudouridine-5'-phosphate glycosidase</fullName>
        <shortName evidence="6">PsiMP glycosidase</shortName>
        <ecNumber evidence="6">4.2.1.70</ecNumber>
    </recommendedName>
</protein>
<feature type="binding site" evidence="6">
    <location>
        <begin position="169"/>
        <end position="171"/>
    </location>
    <ligand>
        <name>substrate</name>
    </ligand>
</feature>
<dbReference type="GO" id="GO:0004730">
    <property type="term" value="F:pseudouridylate synthase activity"/>
    <property type="evidence" value="ECO:0007669"/>
    <property type="project" value="UniProtKB-UniRule"/>
</dbReference>
<comment type="similarity">
    <text evidence="6">Belongs to the pseudouridine-5'-phosphate glycosidase family.</text>
</comment>
<keyword evidence="3 6" id="KW-0464">Manganese</keyword>